<reference evidence="1 2" key="1">
    <citation type="submission" date="2022-03" db="EMBL/GenBank/DDBJ databases">
        <title>Genome data of Colletotrichum spp.</title>
        <authorList>
            <person name="Utami Y.D."/>
            <person name="Hiruma K."/>
        </authorList>
    </citation>
    <scope>NUCLEOTIDE SEQUENCE [LARGE SCALE GENOMIC DNA]</scope>
    <source>
        <strain evidence="1 2">MAFF 239500</strain>
    </source>
</reference>
<evidence type="ECO:0000313" key="2">
    <source>
        <dbReference type="Proteomes" id="UP001055115"/>
    </source>
</evidence>
<dbReference type="RefSeq" id="XP_049131307.1">
    <property type="nucleotide sequence ID" value="XM_049275350.1"/>
</dbReference>
<dbReference type="Gene3D" id="3.30.565.10">
    <property type="entry name" value="Histidine kinase-like ATPase, C-terminal domain"/>
    <property type="match status" value="1"/>
</dbReference>
<dbReference type="SUPFAM" id="SSF55874">
    <property type="entry name" value="ATPase domain of HSP90 chaperone/DNA topoisomerase II/histidine kinase"/>
    <property type="match status" value="1"/>
</dbReference>
<dbReference type="InterPro" id="IPR036890">
    <property type="entry name" value="HATPase_C_sf"/>
</dbReference>
<dbReference type="InterPro" id="IPR052957">
    <property type="entry name" value="Auxin_embryo_med"/>
</dbReference>
<keyword evidence="2" id="KW-1185">Reference proteome</keyword>
<protein>
    <submittedName>
        <fullName evidence="1">Uncharacterized protein</fullName>
    </submittedName>
</protein>
<organism evidence="1 2">
    <name type="scientific">Colletotrichum spaethianum</name>
    <dbReference type="NCBI Taxonomy" id="700344"/>
    <lineage>
        <taxon>Eukaryota</taxon>
        <taxon>Fungi</taxon>
        <taxon>Dikarya</taxon>
        <taxon>Ascomycota</taxon>
        <taxon>Pezizomycotina</taxon>
        <taxon>Sordariomycetes</taxon>
        <taxon>Hypocreomycetidae</taxon>
        <taxon>Glomerellales</taxon>
        <taxon>Glomerellaceae</taxon>
        <taxon>Colletotrichum</taxon>
        <taxon>Colletotrichum spaethianum species complex</taxon>
    </lineage>
</organism>
<dbReference type="GeneID" id="73329940"/>
<dbReference type="AlphaFoldDB" id="A0AA37PB41"/>
<dbReference type="PANTHER" id="PTHR32387:SF0">
    <property type="entry name" value="PROTEIN NO VEIN"/>
    <property type="match status" value="1"/>
</dbReference>
<dbReference type="PANTHER" id="PTHR32387">
    <property type="entry name" value="WU:FJ29H11"/>
    <property type="match status" value="1"/>
</dbReference>
<gene>
    <name evidence="1" type="ORF">ColSpa_09138</name>
</gene>
<dbReference type="NCBIfam" id="NF047352">
    <property type="entry name" value="P_loop_sacsin"/>
    <property type="match status" value="1"/>
</dbReference>
<accession>A0AA37PB41</accession>
<sequence>MAVSDDRRLAKELVQKIAKKHGYIAEETLQHINDLEARREIETAFHNLGVLGGLSIITHVVPIQKFLNFKLTWINRLAKNLYSSKARFIFELLQNADDNQYSRAAASGFVPFVSFRVFPHRIVIECNEDGFTHENLMAICSVAQSSKTGAQGYIGEKGIGFKSIFMVAWKAHIQSEAFSFTFRHKKGESGLGMITPVWEETDEVLESPLTRITLYLHNTENSTAVAESREAIRKQFDEVQETVLLFLKNIRRIHIEFYDDDGRQTTSVTHMCTQPQPDRAKLESIYTINGQPQKRIKHFHVTRVSATNLARNDNRTYSEAEEAVKAYSVSEVVVAFPLSEASAPIIEPQEVFAFLPMRPAGFKFLIQADFVTNGNRQDIVKDSLRNIDLRHAVGEAFVTAVTQFLAHETLRYRWVQFLPDRQNDSWDSFWLGLVEKIATLLRSAPVFYDHKGFVPRTVTELFRMTHEGLDEHGNPLLFHDGTAEPNFVFLEVTGCKM</sequence>
<comment type="caution">
    <text evidence="1">The sequence shown here is derived from an EMBL/GenBank/DDBJ whole genome shotgun (WGS) entry which is preliminary data.</text>
</comment>
<proteinExistence type="predicted"/>
<dbReference type="EMBL" id="BQXU01000026">
    <property type="protein sequence ID" value="GKT48957.1"/>
    <property type="molecule type" value="Genomic_DNA"/>
</dbReference>
<dbReference type="Proteomes" id="UP001055115">
    <property type="component" value="Unassembled WGS sequence"/>
</dbReference>
<evidence type="ECO:0000313" key="1">
    <source>
        <dbReference type="EMBL" id="GKT48957.1"/>
    </source>
</evidence>
<name>A0AA37PB41_9PEZI</name>